<keyword evidence="1" id="KW-0472">Membrane</keyword>
<gene>
    <name evidence="2" type="ORF">OCBIM_22005298mg</name>
</gene>
<organism evidence="2">
    <name type="scientific">Octopus bimaculoides</name>
    <name type="common">California two-spotted octopus</name>
    <dbReference type="NCBI Taxonomy" id="37653"/>
    <lineage>
        <taxon>Eukaryota</taxon>
        <taxon>Metazoa</taxon>
        <taxon>Spiralia</taxon>
        <taxon>Lophotrochozoa</taxon>
        <taxon>Mollusca</taxon>
        <taxon>Cephalopoda</taxon>
        <taxon>Coleoidea</taxon>
        <taxon>Octopodiformes</taxon>
        <taxon>Octopoda</taxon>
        <taxon>Incirrata</taxon>
        <taxon>Octopodidae</taxon>
        <taxon>Octopus</taxon>
    </lineage>
</organism>
<dbReference type="OrthoDB" id="10321261at2759"/>
<dbReference type="EMBL" id="KQ425571">
    <property type="protein sequence ID" value="KOF69302.1"/>
    <property type="molecule type" value="Genomic_DNA"/>
</dbReference>
<keyword evidence="1" id="KW-0812">Transmembrane</keyword>
<accession>A0A0L8FX63</accession>
<name>A0A0L8FX63_OCTBM</name>
<sequence length="540" mass="62895">MLGLPFWSILVIIFPCLLFTQATMWNMTLCSLKEFNSVRISLDKVEYVNISSKKAQKCFNTEFELDNTTKPGFAEFDNSDVDGVSVQNDDLQEMYFGKCGKTFCNDTIIKLMKMVPWTIEVIRSEPNDDHNYSFESWFYGHTNITFRRNSRTSNTSFFIPMDWNQITRITFYGEGNFWLGTAVKLQNMDNYKIYSCIFIPYLFNVLYYHRCFLTNDSTWKIELSSQSKQIEDIRRMKLFVGMAGRKSDSSLTRNQTLLKFQKLAYLPTISAVTNIPNISISEVEIDFKGTKKPFKISKIVMTKWLTGEEYGCVKLHNTNAWKYSCEVLKSKNWLLKVISPEEHERIFSIEIIQDTLSSFTRHLKWDSFGTYGNNYIKYFNLKTYENGDITNINLHFQNKTLKINEISLIRNYSEYKFKRNEDSNTHNSSVTGFSRTTKDEIHFNETTVVNKTDEINFNETIVIYKTDIINCNKTILIMQIVIGLLAVTILILLVLLIRFKMLGNKKGKSYMPMPQVAAEDKMCYSMQNTNSVCVDEPGQE</sequence>
<reference evidence="2" key="1">
    <citation type="submission" date="2015-07" db="EMBL/GenBank/DDBJ databases">
        <title>MeaNS - Measles Nucleotide Surveillance Program.</title>
        <authorList>
            <person name="Tran T."/>
            <person name="Druce J."/>
        </authorList>
    </citation>
    <scope>NUCLEOTIDE SEQUENCE</scope>
    <source>
        <strain evidence="2">UCB-OBI-ISO-001</strain>
        <tissue evidence="2">Gonad</tissue>
    </source>
</reference>
<dbReference type="KEGG" id="obi:106880589"/>
<evidence type="ECO:0000313" key="2">
    <source>
        <dbReference type="EMBL" id="KOF69302.1"/>
    </source>
</evidence>
<keyword evidence="1" id="KW-1133">Transmembrane helix</keyword>
<feature type="transmembrane region" description="Helical" evidence="1">
    <location>
        <begin position="476"/>
        <end position="499"/>
    </location>
</feature>
<protein>
    <submittedName>
        <fullName evidence="2">Uncharacterized protein</fullName>
    </submittedName>
</protein>
<dbReference type="AlphaFoldDB" id="A0A0L8FX63"/>
<evidence type="ECO:0000256" key="1">
    <source>
        <dbReference type="SAM" id="Phobius"/>
    </source>
</evidence>
<proteinExistence type="predicted"/>
<feature type="transmembrane region" description="Helical" evidence="1">
    <location>
        <begin position="6"/>
        <end position="25"/>
    </location>
</feature>